<dbReference type="GO" id="GO:0005634">
    <property type="term" value="C:nucleus"/>
    <property type="evidence" value="ECO:0007669"/>
    <property type="project" value="TreeGrafter"/>
</dbReference>
<name>A0A0J9X5P1_GEOCN</name>
<dbReference type="PROSITE" id="PS51462">
    <property type="entry name" value="NUDIX"/>
    <property type="match status" value="1"/>
</dbReference>
<dbReference type="PANTHER" id="PTHR11839:SF1">
    <property type="entry name" value="ADP-SUGAR PYROPHOSPHATASE"/>
    <property type="match status" value="1"/>
</dbReference>
<dbReference type="Pfam" id="PF00293">
    <property type="entry name" value="NUDIX"/>
    <property type="match status" value="1"/>
</dbReference>
<keyword evidence="1 3" id="KW-0378">Hydrolase</keyword>
<dbReference type="GO" id="GO:0005829">
    <property type="term" value="C:cytosol"/>
    <property type="evidence" value="ECO:0007669"/>
    <property type="project" value="TreeGrafter"/>
</dbReference>
<sequence length="208" mass="23257">MSKPIDFSKASIDRIETLTSEDAKWVKVEKIYFTDVEGKPRDWEFSSRQTRVEGSDVDGVGIIAILKKPTGPEILLQKQYRPPVEGVCIEMPAGLLDANESIERCAERELLEETGYIGIAVRSSPIMFNDPGFCNTNLKLVTVAVDLADPRNQNPVPQLEDGEFIETFTVPLKSFPEELRHLASEGYKLDARLQNVADGIELAREYGL</sequence>
<keyword evidence="4" id="KW-1185">Reference proteome</keyword>
<dbReference type="PROSITE" id="PS00893">
    <property type="entry name" value="NUDIX_BOX"/>
    <property type="match status" value="1"/>
</dbReference>
<proteinExistence type="predicted"/>
<evidence type="ECO:0000259" key="2">
    <source>
        <dbReference type="PROSITE" id="PS51462"/>
    </source>
</evidence>
<dbReference type="OrthoDB" id="10249920at2759"/>
<dbReference type="AlphaFoldDB" id="A0A0J9X5P1"/>
<dbReference type="STRING" id="1173061.A0A0J9X5P1"/>
<dbReference type="Proteomes" id="UP000242525">
    <property type="component" value="Unassembled WGS sequence"/>
</dbReference>
<dbReference type="SUPFAM" id="SSF55811">
    <property type="entry name" value="Nudix"/>
    <property type="match status" value="1"/>
</dbReference>
<feature type="domain" description="Nudix hydrolase" evidence="2">
    <location>
        <begin position="55"/>
        <end position="195"/>
    </location>
</feature>
<evidence type="ECO:0000313" key="4">
    <source>
        <dbReference type="Proteomes" id="UP000242525"/>
    </source>
</evidence>
<dbReference type="EMBL" id="CCBN010000003">
    <property type="protein sequence ID" value="CDO52481.1"/>
    <property type="molecule type" value="Genomic_DNA"/>
</dbReference>
<protein>
    <submittedName>
        <fullName evidence="3">Similar to Saccharomyces cerevisiae YBR111c YSA1 Nudix hydrolase family member with ADP-ribose pyrophosphatase activity</fullName>
    </submittedName>
</protein>
<gene>
    <name evidence="3" type="ORF">BN980_GECA03s02639g</name>
</gene>
<dbReference type="GO" id="GO:0047631">
    <property type="term" value="F:ADP-ribose diphosphatase activity"/>
    <property type="evidence" value="ECO:0007669"/>
    <property type="project" value="TreeGrafter"/>
</dbReference>
<organism evidence="3 4">
    <name type="scientific">Geotrichum candidum</name>
    <name type="common">Oospora lactis</name>
    <name type="synonym">Dipodascus geotrichum</name>
    <dbReference type="NCBI Taxonomy" id="1173061"/>
    <lineage>
        <taxon>Eukaryota</taxon>
        <taxon>Fungi</taxon>
        <taxon>Dikarya</taxon>
        <taxon>Ascomycota</taxon>
        <taxon>Saccharomycotina</taxon>
        <taxon>Dipodascomycetes</taxon>
        <taxon>Dipodascales</taxon>
        <taxon>Dipodascaceae</taxon>
        <taxon>Geotrichum</taxon>
    </lineage>
</organism>
<dbReference type="GO" id="GO:0006753">
    <property type="term" value="P:nucleoside phosphate metabolic process"/>
    <property type="evidence" value="ECO:0007669"/>
    <property type="project" value="TreeGrafter"/>
</dbReference>
<dbReference type="FunFam" id="3.90.79.10:FF:000016">
    <property type="entry name" value="ADP-sugar pyrophosphatase isoform X1"/>
    <property type="match status" value="1"/>
</dbReference>
<evidence type="ECO:0000256" key="1">
    <source>
        <dbReference type="ARBA" id="ARBA00022801"/>
    </source>
</evidence>
<comment type="caution">
    <text evidence="3">The sequence shown here is derived from an EMBL/GenBank/DDBJ whole genome shotgun (WGS) entry which is preliminary data.</text>
</comment>
<accession>A0A0J9X5P1</accession>
<dbReference type="InterPro" id="IPR020084">
    <property type="entry name" value="NUDIX_hydrolase_CS"/>
</dbReference>
<evidence type="ECO:0000313" key="3">
    <source>
        <dbReference type="EMBL" id="CDO52481.1"/>
    </source>
</evidence>
<dbReference type="GO" id="GO:0019693">
    <property type="term" value="P:ribose phosphate metabolic process"/>
    <property type="evidence" value="ECO:0007669"/>
    <property type="project" value="TreeGrafter"/>
</dbReference>
<dbReference type="CDD" id="cd18888">
    <property type="entry name" value="NUDIX_ADPRase_Nudt5"/>
    <property type="match status" value="1"/>
</dbReference>
<dbReference type="Gene3D" id="3.90.79.10">
    <property type="entry name" value="Nucleoside Triphosphate Pyrophosphohydrolase"/>
    <property type="match status" value="1"/>
</dbReference>
<dbReference type="InterPro" id="IPR015797">
    <property type="entry name" value="NUDIX_hydrolase-like_dom_sf"/>
</dbReference>
<dbReference type="InterPro" id="IPR000086">
    <property type="entry name" value="NUDIX_hydrolase_dom"/>
</dbReference>
<reference evidence="3" key="1">
    <citation type="submission" date="2014-03" db="EMBL/GenBank/DDBJ databases">
        <authorList>
            <person name="Casaregola S."/>
        </authorList>
    </citation>
    <scope>NUCLEOTIDE SEQUENCE [LARGE SCALE GENOMIC DNA]</scope>
    <source>
        <strain evidence="3">CLIB 918</strain>
    </source>
</reference>
<dbReference type="PANTHER" id="PTHR11839">
    <property type="entry name" value="UDP/ADP-SUGAR PYROPHOSPHATASE"/>
    <property type="match status" value="1"/>
</dbReference>